<gene>
    <name evidence="2" type="ORF">V22_10310</name>
</gene>
<name>A0A517T5Z6_9PLAN</name>
<dbReference type="EMBL" id="CP036316">
    <property type="protein sequence ID" value="QDT63806.1"/>
    <property type="molecule type" value="Genomic_DNA"/>
</dbReference>
<sequence length="140" mass="14832">MTEKKRSHGTESCCSIFRRQLGVMGYAAIFLLLVGCGGPLPNGKYELTTEKPTKLWVFPSESAGRLEMQFEQSEGNGVSLSLVKGKFENASDAANGVVVFSSGGPVSSIQDNASVEAGEYTLVADSGGQPAKFTFTAKLQ</sequence>
<keyword evidence="1" id="KW-0472">Membrane</keyword>
<protein>
    <submittedName>
        <fullName evidence="2">Uncharacterized protein</fullName>
    </submittedName>
</protein>
<dbReference type="AlphaFoldDB" id="A0A517T5Z6"/>
<evidence type="ECO:0000256" key="1">
    <source>
        <dbReference type="SAM" id="Phobius"/>
    </source>
</evidence>
<evidence type="ECO:0000313" key="3">
    <source>
        <dbReference type="Proteomes" id="UP000319976"/>
    </source>
</evidence>
<feature type="transmembrane region" description="Helical" evidence="1">
    <location>
        <begin position="21"/>
        <end position="40"/>
    </location>
</feature>
<accession>A0A517T5Z6</accession>
<evidence type="ECO:0000313" key="2">
    <source>
        <dbReference type="EMBL" id="QDT63806.1"/>
    </source>
</evidence>
<dbReference type="KEGG" id="chya:V22_10310"/>
<dbReference type="RefSeq" id="WP_145260403.1">
    <property type="nucleotide sequence ID" value="NZ_CP036316.1"/>
</dbReference>
<dbReference type="Proteomes" id="UP000319976">
    <property type="component" value="Chromosome"/>
</dbReference>
<proteinExistence type="predicted"/>
<keyword evidence="1" id="KW-1133">Transmembrane helix</keyword>
<keyword evidence="3" id="KW-1185">Reference proteome</keyword>
<organism evidence="2 3">
    <name type="scientific">Calycomorphotria hydatis</name>
    <dbReference type="NCBI Taxonomy" id="2528027"/>
    <lineage>
        <taxon>Bacteria</taxon>
        <taxon>Pseudomonadati</taxon>
        <taxon>Planctomycetota</taxon>
        <taxon>Planctomycetia</taxon>
        <taxon>Planctomycetales</taxon>
        <taxon>Planctomycetaceae</taxon>
        <taxon>Calycomorphotria</taxon>
    </lineage>
</organism>
<reference evidence="2 3" key="1">
    <citation type="submission" date="2019-02" db="EMBL/GenBank/DDBJ databases">
        <title>Deep-cultivation of Planctomycetes and their phenomic and genomic characterization uncovers novel biology.</title>
        <authorList>
            <person name="Wiegand S."/>
            <person name="Jogler M."/>
            <person name="Boedeker C."/>
            <person name="Pinto D."/>
            <person name="Vollmers J."/>
            <person name="Rivas-Marin E."/>
            <person name="Kohn T."/>
            <person name="Peeters S.H."/>
            <person name="Heuer A."/>
            <person name="Rast P."/>
            <person name="Oberbeckmann S."/>
            <person name="Bunk B."/>
            <person name="Jeske O."/>
            <person name="Meyerdierks A."/>
            <person name="Storesund J.E."/>
            <person name="Kallscheuer N."/>
            <person name="Luecker S."/>
            <person name="Lage O.M."/>
            <person name="Pohl T."/>
            <person name="Merkel B.J."/>
            <person name="Hornburger P."/>
            <person name="Mueller R.-W."/>
            <person name="Bruemmer F."/>
            <person name="Labrenz M."/>
            <person name="Spormann A.M."/>
            <person name="Op den Camp H."/>
            <person name="Overmann J."/>
            <person name="Amann R."/>
            <person name="Jetten M.S.M."/>
            <person name="Mascher T."/>
            <person name="Medema M.H."/>
            <person name="Devos D.P."/>
            <person name="Kaster A.-K."/>
            <person name="Ovreas L."/>
            <person name="Rohde M."/>
            <person name="Galperin M.Y."/>
            <person name="Jogler C."/>
        </authorList>
    </citation>
    <scope>NUCLEOTIDE SEQUENCE [LARGE SCALE GENOMIC DNA]</scope>
    <source>
        <strain evidence="2 3">V22</strain>
    </source>
</reference>
<keyword evidence="1" id="KW-0812">Transmembrane</keyword>